<dbReference type="PANTHER" id="PTHR30294:SF29">
    <property type="entry name" value="MULTIDRUG ABC TRANSPORTER PERMEASE YBHS-RELATED"/>
    <property type="match status" value="1"/>
</dbReference>
<evidence type="ECO:0000256" key="1">
    <source>
        <dbReference type="ARBA" id="ARBA00004651"/>
    </source>
</evidence>
<evidence type="ECO:0000256" key="8">
    <source>
        <dbReference type="RuleBase" id="RU361157"/>
    </source>
</evidence>
<reference evidence="10" key="1">
    <citation type="submission" date="2019-11" db="EMBL/GenBank/DDBJ databases">
        <title>Microbial mats filling the niche in hypersaline microbial mats.</title>
        <authorList>
            <person name="Wong H.L."/>
            <person name="Macleod F.I."/>
            <person name="White R.A. III"/>
            <person name="Burns B.P."/>
        </authorList>
    </citation>
    <scope>NUCLEOTIDE SEQUENCE</scope>
    <source>
        <strain evidence="10">Rbin_158</strain>
    </source>
</reference>
<gene>
    <name evidence="10" type="ORF">GF339_12635</name>
</gene>
<accession>A0A9D5JWH4</accession>
<protein>
    <recommendedName>
        <fullName evidence="8">Transport permease protein</fullName>
    </recommendedName>
</protein>
<dbReference type="PROSITE" id="PS51012">
    <property type="entry name" value="ABC_TM2"/>
    <property type="match status" value="1"/>
</dbReference>
<evidence type="ECO:0000259" key="9">
    <source>
        <dbReference type="PROSITE" id="PS51012"/>
    </source>
</evidence>
<organism evidence="10 11">
    <name type="scientific">candidate division KSB3 bacterium</name>
    <dbReference type="NCBI Taxonomy" id="2044937"/>
    <lineage>
        <taxon>Bacteria</taxon>
        <taxon>candidate division KSB3</taxon>
    </lineage>
</organism>
<comment type="subcellular location">
    <subcellularLocation>
        <location evidence="1 8">Cell membrane</location>
        <topology evidence="1 8">Multi-pass membrane protein</topology>
    </subcellularLocation>
</comment>
<evidence type="ECO:0000256" key="4">
    <source>
        <dbReference type="ARBA" id="ARBA00022475"/>
    </source>
</evidence>
<sequence>MFGRLRQIIIKEFLQALRDKKKRFFIIGPPLIQLFAFGYVATTDVNHISMAVYDLDRSQQSRELIRRFEASGYFFTKTIPESAAEIQQLMDKGEILCAIQINRGFAKALKKGIPTEIQILVDGTDSNTATVAMNYANRIVARYAEDLRLPPMSARFTEIEFRTRIWYNPALRSRNYNIPGVIALIIMLICLMLTSMAVVREREVGTMEQLMVTPITPLELILGKTIPFALISFFDMTLVTVVGVLWFKVPIKGAFSLLVLGTSLYLLSVLGIGLFISTVTGNQQQAMMATMLFFMPAILLSGFMFPIENMPRIFQYITLLNPLRYYLVIIRSVFLKGNGVGVLWPQMLVLLGLGVIILSISSLRFQKRVA</sequence>
<feature type="transmembrane region" description="Helical" evidence="8">
    <location>
        <begin position="220"/>
        <end position="247"/>
    </location>
</feature>
<dbReference type="InterPro" id="IPR051449">
    <property type="entry name" value="ABC-2_transporter_component"/>
</dbReference>
<evidence type="ECO:0000256" key="5">
    <source>
        <dbReference type="ARBA" id="ARBA00022692"/>
    </source>
</evidence>
<feature type="transmembrane region" description="Helical" evidence="8">
    <location>
        <begin position="253"/>
        <end position="276"/>
    </location>
</feature>
<dbReference type="InterPro" id="IPR000412">
    <property type="entry name" value="ABC_2_transport"/>
</dbReference>
<comment type="caution">
    <text evidence="10">The sequence shown here is derived from an EMBL/GenBank/DDBJ whole genome shotgun (WGS) entry which is preliminary data.</text>
</comment>
<evidence type="ECO:0000256" key="2">
    <source>
        <dbReference type="ARBA" id="ARBA00007783"/>
    </source>
</evidence>
<evidence type="ECO:0000313" key="11">
    <source>
        <dbReference type="Proteomes" id="UP000649604"/>
    </source>
</evidence>
<dbReference type="GO" id="GO:0043190">
    <property type="term" value="C:ATP-binding cassette (ABC) transporter complex"/>
    <property type="evidence" value="ECO:0007669"/>
    <property type="project" value="InterPro"/>
</dbReference>
<evidence type="ECO:0000256" key="3">
    <source>
        <dbReference type="ARBA" id="ARBA00022448"/>
    </source>
</evidence>
<keyword evidence="7 8" id="KW-0472">Membrane</keyword>
<name>A0A9D5JWH4_9BACT</name>
<dbReference type="PRINTS" id="PR00164">
    <property type="entry name" value="ABC2TRNSPORT"/>
</dbReference>
<keyword evidence="4 8" id="KW-1003">Cell membrane</keyword>
<keyword evidence="5 8" id="KW-0812">Transmembrane</keyword>
<keyword evidence="3 8" id="KW-0813">Transport</keyword>
<feature type="transmembrane region" description="Helical" evidence="8">
    <location>
        <begin position="288"/>
        <end position="307"/>
    </location>
</feature>
<dbReference type="InterPro" id="IPR013525">
    <property type="entry name" value="ABC2_TM"/>
</dbReference>
<dbReference type="GO" id="GO:0140359">
    <property type="term" value="F:ABC-type transporter activity"/>
    <property type="evidence" value="ECO:0007669"/>
    <property type="project" value="InterPro"/>
</dbReference>
<comment type="similarity">
    <text evidence="2 8">Belongs to the ABC-2 integral membrane protein family.</text>
</comment>
<evidence type="ECO:0000256" key="7">
    <source>
        <dbReference type="ARBA" id="ARBA00023136"/>
    </source>
</evidence>
<dbReference type="Gene3D" id="3.40.1710.10">
    <property type="entry name" value="abc type-2 transporter like domain"/>
    <property type="match status" value="1"/>
</dbReference>
<keyword evidence="6 8" id="KW-1133">Transmembrane helix</keyword>
<feature type="domain" description="ABC transmembrane type-2" evidence="9">
    <location>
        <begin position="141"/>
        <end position="368"/>
    </location>
</feature>
<feature type="transmembrane region" description="Helical" evidence="8">
    <location>
        <begin position="347"/>
        <end position="365"/>
    </location>
</feature>
<dbReference type="Pfam" id="PF12698">
    <property type="entry name" value="ABC2_membrane_3"/>
    <property type="match status" value="1"/>
</dbReference>
<evidence type="ECO:0000256" key="6">
    <source>
        <dbReference type="ARBA" id="ARBA00022989"/>
    </source>
</evidence>
<dbReference type="InterPro" id="IPR047817">
    <property type="entry name" value="ABC2_TM_bact-type"/>
</dbReference>
<dbReference type="EMBL" id="WJJP01000413">
    <property type="protein sequence ID" value="MBD3325429.1"/>
    <property type="molecule type" value="Genomic_DNA"/>
</dbReference>
<dbReference type="AlphaFoldDB" id="A0A9D5JWH4"/>
<evidence type="ECO:0000313" key="10">
    <source>
        <dbReference type="EMBL" id="MBD3325429.1"/>
    </source>
</evidence>
<proteinExistence type="inferred from homology"/>
<feature type="transmembrane region" description="Helical" evidence="8">
    <location>
        <begin position="176"/>
        <end position="199"/>
    </location>
</feature>
<dbReference type="Proteomes" id="UP000649604">
    <property type="component" value="Unassembled WGS sequence"/>
</dbReference>
<dbReference type="PANTHER" id="PTHR30294">
    <property type="entry name" value="MEMBRANE COMPONENT OF ABC TRANSPORTER YHHJ-RELATED"/>
    <property type="match status" value="1"/>
</dbReference>
<feature type="transmembrane region" description="Helical" evidence="8">
    <location>
        <begin position="313"/>
        <end position="335"/>
    </location>
</feature>